<feature type="compositionally biased region" description="Basic and acidic residues" evidence="1">
    <location>
        <begin position="205"/>
        <end position="217"/>
    </location>
</feature>
<evidence type="ECO:0000259" key="2">
    <source>
        <dbReference type="PROSITE" id="PS51782"/>
    </source>
</evidence>
<dbReference type="AlphaFoldDB" id="A0A427YRB2"/>
<keyword evidence="4" id="KW-1185">Reference proteome</keyword>
<dbReference type="InterPro" id="IPR018392">
    <property type="entry name" value="LysM"/>
</dbReference>
<comment type="caution">
    <text evidence="3">The sequence shown here is derived from an EMBL/GenBank/DDBJ whole genome shotgun (WGS) entry which is preliminary data.</text>
</comment>
<dbReference type="Proteomes" id="UP000279259">
    <property type="component" value="Unassembled WGS sequence"/>
</dbReference>
<proteinExistence type="predicted"/>
<accession>A0A427YRB2</accession>
<dbReference type="OrthoDB" id="2107166at2759"/>
<dbReference type="PROSITE" id="PS51782">
    <property type="entry name" value="LYSM"/>
    <property type="match status" value="1"/>
</dbReference>
<dbReference type="EMBL" id="RSCD01000003">
    <property type="protein sequence ID" value="RSH93653.1"/>
    <property type="molecule type" value="Genomic_DNA"/>
</dbReference>
<feature type="region of interest" description="Disordered" evidence="1">
    <location>
        <begin position="1"/>
        <end position="90"/>
    </location>
</feature>
<name>A0A427YRB2_9TREE</name>
<evidence type="ECO:0000313" key="3">
    <source>
        <dbReference type="EMBL" id="RSH93653.1"/>
    </source>
</evidence>
<feature type="domain" description="LysM" evidence="2">
    <location>
        <begin position="95"/>
        <end position="145"/>
    </location>
</feature>
<reference evidence="3 4" key="1">
    <citation type="submission" date="2018-11" db="EMBL/GenBank/DDBJ databases">
        <title>Genome sequence of Saitozyma podzolica DSM 27192.</title>
        <authorList>
            <person name="Aliyu H."/>
            <person name="Gorte O."/>
            <person name="Ochsenreither K."/>
        </authorList>
    </citation>
    <scope>NUCLEOTIDE SEQUENCE [LARGE SCALE GENOMIC DNA]</scope>
    <source>
        <strain evidence="3 4">DSM 27192</strain>
    </source>
</reference>
<feature type="region of interest" description="Disordered" evidence="1">
    <location>
        <begin position="203"/>
        <end position="251"/>
    </location>
</feature>
<gene>
    <name evidence="3" type="ORF">EHS25_006299</name>
</gene>
<evidence type="ECO:0000256" key="1">
    <source>
        <dbReference type="SAM" id="MobiDB-lite"/>
    </source>
</evidence>
<evidence type="ECO:0000313" key="4">
    <source>
        <dbReference type="Proteomes" id="UP000279259"/>
    </source>
</evidence>
<feature type="compositionally biased region" description="Low complexity" evidence="1">
    <location>
        <begin position="1"/>
        <end position="20"/>
    </location>
</feature>
<protein>
    <recommendedName>
        <fullName evidence="2">LysM domain-containing protein</fullName>
    </recommendedName>
</protein>
<sequence>MASSTTPRTPSRPTARHATPSSPPTPDHTSRPAAPPRSSRVRGRNGGQEEEDAVPPSAGPVVLQTDSGDKESSGSTGQNPAEETKAEAEMEVVEVSHPVGRNDTVLSIARKYAADPHDLLTLNSLPPTALSSNPRILQTRRKIIISRRLVPRNALPSSVLFDYTSAALDPEAEARREAERALKRFQLISKNTDDAVGRTYLALTKDPEGPPEGRHPLEMGSGESIRKGAENGGGTGGKKKMYRKGNGEGGEERALEAFFDDEEWEREVGGPERVKVDGRWTVVGSGSGLGKVKG</sequence>
<organism evidence="3 4">
    <name type="scientific">Saitozyma podzolica</name>
    <dbReference type="NCBI Taxonomy" id="1890683"/>
    <lineage>
        <taxon>Eukaryota</taxon>
        <taxon>Fungi</taxon>
        <taxon>Dikarya</taxon>
        <taxon>Basidiomycota</taxon>
        <taxon>Agaricomycotina</taxon>
        <taxon>Tremellomycetes</taxon>
        <taxon>Tremellales</taxon>
        <taxon>Trimorphomycetaceae</taxon>
        <taxon>Saitozyma</taxon>
    </lineage>
</organism>